<evidence type="ECO:0000256" key="1">
    <source>
        <dbReference type="SAM" id="MobiDB-lite"/>
    </source>
</evidence>
<reference evidence="2" key="1">
    <citation type="submission" date="2021-11" db="EMBL/GenBank/DDBJ databases">
        <authorList>
            <consortium name="Genoscope - CEA"/>
            <person name="William W."/>
        </authorList>
    </citation>
    <scope>NUCLEOTIDE SEQUENCE</scope>
</reference>
<dbReference type="Proteomes" id="UP000789595">
    <property type="component" value="Unassembled WGS sequence"/>
</dbReference>
<organism evidence="2 3">
    <name type="scientific">Pelagomonas calceolata</name>
    <dbReference type="NCBI Taxonomy" id="35677"/>
    <lineage>
        <taxon>Eukaryota</taxon>
        <taxon>Sar</taxon>
        <taxon>Stramenopiles</taxon>
        <taxon>Ochrophyta</taxon>
        <taxon>Pelagophyceae</taxon>
        <taxon>Pelagomonadales</taxon>
        <taxon>Pelagomonadaceae</taxon>
        <taxon>Pelagomonas</taxon>
    </lineage>
</organism>
<evidence type="ECO:0000313" key="3">
    <source>
        <dbReference type="Proteomes" id="UP000789595"/>
    </source>
</evidence>
<keyword evidence="3" id="KW-1185">Reference proteome</keyword>
<feature type="non-terminal residue" evidence="2">
    <location>
        <position position="1"/>
    </location>
</feature>
<evidence type="ECO:0000313" key="2">
    <source>
        <dbReference type="EMBL" id="CAH0372527.1"/>
    </source>
</evidence>
<sequence>AGSCRNPLCEQQCASQRARARQADAVRLRPLPLLRAGAAGLRPQGHQARRALHGERRRGPPDVARGQEDRAHLRRRQQRPVRGVAGHRAQRRRGPRVRHARRLPTAVGPHGPQGVAEVRADAFAAAAAAAVREDLPAGVRQLALGRVHYG</sequence>
<name>A0A8J2SR72_9STRA</name>
<dbReference type="EMBL" id="CAKKNE010000003">
    <property type="protein sequence ID" value="CAH0372527.1"/>
    <property type="molecule type" value="Genomic_DNA"/>
</dbReference>
<feature type="compositionally biased region" description="Basic and acidic residues" evidence="1">
    <location>
        <begin position="52"/>
        <end position="71"/>
    </location>
</feature>
<feature type="compositionally biased region" description="Basic residues" evidence="1">
    <location>
        <begin position="88"/>
        <end position="102"/>
    </location>
</feature>
<dbReference type="AlphaFoldDB" id="A0A8J2SR72"/>
<proteinExistence type="predicted"/>
<protein>
    <submittedName>
        <fullName evidence="2">Uncharacterized protein</fullName>
    </submittedName>
</protein>
<gene>
    <name evidence="2" type="ORF">PECAL_3P25330</name>
</gene>
<accession>A0A8J2SR72</accession>
<comment type="caution">
    <text evidence="2">The sequence shown here is derived from an EMBL/GenBank/DDBJ whole genome shotgun (WGS) entry which is preliminary data.</text>
</comment>
<feature type="region of interest" description="Disordered" evidence="1">
    <location>
        <begin position="35"/>
        <end position="113"/>
    </location>
</feature>